<evidence type="ECO:0000256" key="1">
    <source>
        <dbReference type="SAM" id="MobiDB-lite"/>
    </source>
</evidence>
<reference evidence="2 3" key="1">
    <citation type="submission" date="2017-02" db="EMBL/GenBank/DDBJ databases">
        <authorList>
            <person name="Peterson S.W."/>
        </authorList>
    </citation>
    <scope>NUCLEOTIDE SEQUENCE [LARGE SCALE GENOMIC DNA]</scope>
    <source>
        <strain evidence="2 3">B Ar 00.02</strain>
    </source>
</reference>
<protein>
    <submittedName>
        <fullName evidence="2">Uncharacterized protein</fullName>
    </submittedName>
</protein>
<dbReference type="Proteomes" id="UP000195913">
    <property type="component" value="Unassembled WGS sequence"/>
</dbReference>
<organism evidence="2 3">
    <name type="scientific">Arthrobacter rhombi</name>
    <dbReference type="NCBI Taxonomy" id="71253"/>
    <lineage>
        <taxon>Bacteria</taxon>
        <taxon>Bacillati</taxon>
        <taxon>Actinomycetota</taxon>
        <taxon>Actinomycetes</taxon>
        <taxon>Micrococcales</taxon>
        <taxon>Micrococcaceae</taxon>
        <taxon>Arthrobacter</taxon>
    </lineage>
</organism>
<evidence type="ECO:0000313" key="2">
    <source>
        <dbReference type="EMBL" id="SJM69197.1"/>
    </source>
</evidence>
<gene>
    <name evidence="2" type="ORF">FM101_11605</name>
</gene>
<dbReference type="AlphaFoldDB" id="A0A1R4GLW5"/>
<name>A0A1R4GLW5_9MICC</name>
<evidence type="ECO:0000313" key="3">
    <source>
        <dbReference type="Proteomes" id="UP000195913"/>
    </source>
</evidence>
<keyword evidence="3" id="KW-1185">Reference proteome</keyword>
<accession>A0A1R4GLW5</accession>
<dbReference type="EMBL" id="FUHW01000038">
    <property type="protein sequence ID" value="SJM69197.1"/>
    <property type="molecule type" value="Genomic_DNA"/>
</dbReference>
<sequence>MGDPLSGLCPGERHGHASTLQVRGLVELRGPVPRSLTP</sequence>
<proteinExistence type="predicted"/>
<feature type="region of interest" description="Disordered" evidence="1">
    <location>
        <begin position="1"/>
        <end position="22"/>
    </location>
</feature>